<evidence type="ECO:0000313" key="4">
    <source>
        <dbReference type="EMBL" id="KAI6649359.1"/>
    </source>
</evidence>
<feature type="compositionally biased region" description="Basic and acidic residues" evidence="2">
    <location>
        <begin position="90"/>
        <end position="104"/>
    </location>
</feature>
<sequence length="212" mass="26024">MSGRYRRPPNTSLFVRNLSYSVKTEELRSIFTKYGPITDVYVPLDFHTQKPRGFAYVQYEDVRDAEEALHQLDGFHMHGNPLEIQYAEGDRKTPGQMRIRERGDPYFGGSRDYYSRRYREDDRYVSRYGRDRDRDRERDYDRDRYMRSSRRERDYYSRRSYSRSYSRSPRRMYRERHHRSSRSRSRSYSRSYSRSRSHSLSHSPHSKRRSDK</sequence>
<feature type="region of interest" description="Disordered" evidence="2">
    <location>
        <begin position="90"/>
        <end position="112"/>
    </location>
</feature>
<feature type="domain" description="RRM" evidence="3">
    <location>
        <begin position="11"/>
        <end position="89"/>
    </location>
</feature>
<accession>A0AAV7JLQ9</accession>
<feature type="compositionally biased region" description="Basic residues" evidence="2">
    <location>
        <begin position="168"/>
        <end position="212"/>
    </location>
</feature>
<dbReference type="Gene3D" id="3.30.70.330">
    <property type="match status" value="1"/>
</dbReference>
<dbReference type="Proteomes" id="UP001165289">
    <property type="component" value="Unassembled WGS sequence"/>
</dbReference>
<evidence type="ECO:0000259" key="3">
    <source>
        <dbReference type="PROSITE" id="PS50102"/>
    </source>
</evidence>
<evidence type="ECO:0000256" key="1">
    <source>
        <dbReference type="PROSITE-ProRule" id="PRU00176"/>
    </source>
</evidence>
<dbReference type="InterPro" id="IPR050441">
    <property type="entry name" value="RBM"/>
</dbReference>
<dbReference type="AlphaFoldDB" id="A0AAV7JLQ9"/>
<organism evidence="4 5">
    <name type="scientific">Oopsacas minuta</name>
    <dbReference type="NCBI Taxonomy" id="111878"/>
    <lineage>
        <taxon>Eukaryota</taxon>
        <taxon>Metazoa</taxon>
        <taxon>Porifera</taxon>
        <taxon>Hexactinellida</taxon>
        <taxon>Hexasterophora</taxon>
        <taxon>Lyssacinosida</taxon>
        <taxon>Leucopsacidae</taxon>
        <taxon>Oopsacas</taxon>
    </lineage>
</organism>
<dbReference type="SUPFAM" id="SSF54928">
    <property type="entry name" value="RNA-binding domain, RBD"/>
    <property type="match status" value="1"/>
</dbReference>
<name>A0AAV7JLQ9_9METZ</name>
<dbReference type="InterPro" id="IPR035979">
    <property type="entry name" value="RBD_domain_sf"/>
</dbReference>
<evidence type="ECO:0000313" key="5">
    <source>
        <dbReference type="Proteomes" id="UP001165289"/>
    </source>
</evidence>
<evidence type="ECO:0000256" key="2">
    <source>
        <dbReference type="SAM" id="MobiDB-lite"/>
    </source>
</evidence>
<keyword evidence="1" id="KW-0694">RNA-binding</keyword>
<protein>
    <submittedName>
        <fullName evidence="4">Serine/arginine-rich splicing factor 10-like</fullName>
    </submittedName>
</protein>
<proteinExistence type="predicted"/>
<dbReference type="Pfam" id="PF00076">
    <property type="entry name" value="RRM_1"/>
    <property type="match status" value="1"/>
</dbReference>
<gene>
    <name evidence="4" type="ORF">LOD99_11725</name>
</gene>
<dbReference type="PANTHER" id="PTHR48034">
    <property type="entry name" value="TRANSFORMER-2 SEX-DETERMINING PROTEIN-RELATED"/>
    <property type="match status" value="1"/>
</dbReference>
<feature type="compositionally biased region" description="Low complexity" evidence="2">
    <location>
        <begin position="158"/>
        <end position="167"/>
    </location>
</feature>
<keyword evidence="5" id="KW-1185">Reference proteome</keyword>
<dbReference type="InterPro" id="IPR000504">
    <property type="entry name" value="RRM_dom"/>
</dbReference>
<dbReference type="GO" id="GO:0003723">
    <property type="term" value="F:RNA binding"/>
    <property type="evidence" value="ECO:0007669"/>
    <property type="project" value="UniProtKB-UniRule"/>
</dbReference>
<dbReference type="EMBL" id="JAKMXF010000321">
    <property type="protein sequence ID" value="KAI6649359.1"/>
    <property type="molecule type" value="Genomic_DNA"/>
</dbReference>
<dbReference type="SMART" id="SM00360">
    <property type="entry name" value="RRM"/>
    <property type="match status" value="1"/>
</dbReference>
<reference evidence="4 5" key="1">
    <citation type="journal article" date="2023" name="BMC Biol.">
        <title>The compact genome of the sponge Oopsacas minuta (Hexactinellida) is lacking key metazoan core genes.</title>
        <authorList>
            <person name="Santini S."/>
            <person name="Schenkelaars Q."/>
            <person name="Jourda C."/>
            <person name="Duchesne M."/>
            <person name="Belahbib H."/>
            <person name="Rocher C."/>
            <person name="Selva M."/>
            <person name="Riesgo A."/>
            <person name="Vervoort M."/>
            <person name="Leys S.P."/>
            <person name="Kodjabachian L."/>
            <person name="Le Bivic A."/>
            <person name="Borchiellini C."/>
            <person name="Claverie J.M."/>
            <person name="Renard E."/>
        </authorList>
    </citation>
    <scope>NUCLEOTIDE SEQUENCE [LARGE SCALE GENOMIC DNA]</scope>
    <source>
        <strain evidence="4">SPO-2</strain>
    </source>
</reference>
<dbReference type="InterPro" id="IPR012677">
    <property type="entry name" value="Nucleotide-bd_a/b_plait_sf"/>
</dbReference>
<comment type="caution">
    <text evidence="4">The sequence shown here is derived from an EMBL/GenBank/DDBJ whole genome shotgun (WGS) entry which is preliminary data.</text>
</comment>
<dbReference type="PROSITE" id="PS50102">
    <property type="entry name" value="RRM"/>
    <property type="match status" value="1"/>
</dbReference>
<feature type="region of interest" description="Disordered" evidence="2">
    <location>
        <begin position="149"/>
        <end position="212"/>
    </location>
</feature>